<evidence type="ECO:0000313" key="2">
    <source>
        <dbReference type="Proteomes" id="UP001157006"/>
    </source>
</evidence>
<dbReference type="AlphaFoldDB" id="A0AAV1AU64"/>
<dbReference type="EMBL" id="OX451740">
    <property type="protein sequence ID" value="CAI8613403.1"/>
    <property type="molecule type" value="Genomic_DNA"/>
</dbReference>
<proteinExistence type="predicted"/>
<keyword evidence="2" id="KW-1185">Reference proteome</keyword>
<sequence length="125" mass="14445">MEPGAQGKTWSRIAILACGRNIGKDWSCMKSFINWDIGNGKMRNVWTDDWLLSGIIMDDERIFDLSIAELVPDNGDWNCDWLQSFLPQDTVEEILAIPHKIVAWISVSRKDLNKENFLLRMCIRC</sequence>
<dbReference type="Proteomes" id="UP001157006">
    <property type="component" value="Chromosome 5"/>
</dbReference>
<organism evidence="1 2">
    <name type="scientific">Vicia faba</name>
    <name type="common">Broad bean</name>
    <name type="synonym">Faba vulgaris</name>
    <dbReference type="NCBI Taxonomy" id="3906"/>
    <lineage>
        <taxon>Eukaryota</taxon>
        <taxon>Viridiplantae</taxon>
        <taxon>Streptophyta</taxon>
        <taxon>Embryophyta</taxon>
        <taxon>Tracheophyta</taxon>
        <taxon>Spermatophyta</taxon>
        <taxon>Magnoliopsida</taxon>
        <taxon>eudicotyledons</taxon>
        <taxon>Gunneridae</taxon>
        <taxon>Pentapetalae</taxon>
        <taxon>rosids</taxon>
        <taxon>fabids</taxon>
        <taxon>Fabales</taxon>
        <taxon>Fabaceae</taxon>
        <taxon>Papilionoideae</taxon>
        <taxon>50 kb inversion clade</taxon>
        <taxon>NPAAA clade</taxon>
        <taxon>Hologalegina</taxon>
        <taxon>IRL clade</taxon>
        <taxon>Fabeae</taxon>
        <taxon>Vicia</taxon>
    </lineage>
</organism>
<gene>
    <name evidence="1" type="ORF">VFH_V078840</name>
</gene>
<evidence type="ECO:0000313" key="1">
    <source>
        <dbReference type="EMBL" id="CAI8613403.1"/>
    </source>
</evidence>
<accession>A0AAV1AU64</accession>
<protein>
    <submittedName>
        <fullName evidence="1">Uncharacterized protein</fullName>
    </submittedName>
</protein>
<name>A0AAV1AU64_VICFA</name>
<reference evidence="1 2" key="1">
    <citation type="submission" date="2023-01" db="EMBL/GenBank/DDBJ databases">
        <authorList>
            <person name="Kreplak J."/>
        </authorList>
    </citation>
    <scope>NUCLEOTIDE SEQUENCE [LARGE SCALE GENOMIC DNA]</scope>
</reference>